<dbReference type="InterPro" id="IPR004360">
    <property type="entry name" value="Glyas_Fos-R_dOase_dom"/>
</dbReference>
<dbReference type="SUPFAM" id="SSF54593">
    <property type="entry name" value="Glyoxalase/Bleomycin resistance protein/Dihydroxybiphenyl dioxygenase"/>
    <property type="match status" value="1"/>
</dbReference>
<dbReference type="Gene3D" id="3.10.180.10">
    <property type="entry name" value="2,3-Dihydroxybiphenyl 1,2-Dioxygenase, domain 1"/>
    <property type="match status" value="1"/>
</dbReference>
<feature type="domain" description="VOC" evidence="1">
    <location>
        <begin position="1"/>
        <end position="112"/>
    </location>
</feature>
<dbReference type="Proteomes" id="UP001556040">
    <property type="component" value="Unassembled WGS sequence"/>
</dbReference>
<dbReference type="InterPro" id="IPR037523">
    <property type="entry name" value="VOC_core"/>
</dbReference>
<dbReference type="RefSeq" id="WP_367779202.1">
    <property type="nucleotide sequence ID" value="NZ_JBFMIA010000005.1"/>
</dbReference>
<keyword evidence="3" id="KW-1185">Reference proteome</keyword>
<dbReference type="PROSITE" id="PS51819">
    <property type="entry name" value="VOC"/>
    <property type="match status" value="1"/>
</dbReference>
<comment type="caution">
    <text evidence="2">The sequence shown here is derived from an EMBL/GenBank/DDBJ whole genome shotgun (WGS) entry which is preliminary data.</text>
</comment>
<dbReference type="EMBL" id="JBFMIA010000005">
    <property type="protein sequence ID" value="MEW9501716.1"/>
    <property type="molecule type" value="Genomic_DNA"/>
</dbReference>
<evidence type="ECO:0000313" key="3">
    <source>
        <dbReference type="Proteomes" id="UP001556040"/>
    </source>
</evidence>
<gene>
    <name evidence="2" type="ORF">AB1471_07860</name>
</gene>
<dbReference type="CDD" id="cd06587">
    <property type="entry name" value="VOC"/>
    <property type="match status" value="1"/>
</dbReference>
<evidence type="ECO:0000259" key="1">
    <source>
        <dbReference type="PROSITE" id="PS51819"/>
    </source>
</evidence>
<dbReference type="InterPro" id="IPR029068">
    <property type="entry name" value="Glyas_Bleomycin-R_OHBP_Dase"/>
</dbReference>
<name>A0ABV3Q3A2_9BACL</name>
<reference evidence="2 3" key="1">
    <citation type="journal article" date="1979" name="Int. J. Syst. Evol. Microbiol.">
        <title>Bacillus globisporus subsp. marinus subsp. nov.</title>
        <authorList>
            <person name="Liu H."/>
        </authorList>
    </citation>
    <scope>NUCLEOTIDE SEQUENCE [LARGE SCALE GENOMIC DNA]</scope>
    <source>
        <strain evidence="2 3">DSM 1297</strain>
    </source>
</reference>
<sequence>MNIYEISMKSYNLKKMKHFYTNILQMELIVEEEHIFSVMAGTTRLNFERDFQQPYYHLCLRTNESYFDKMYEILKGMNILLENEAGETSLFWKGKQMYFTDPDGNVLEILERDYHYKGAVPFGWFDIGEIGIPSSSVKDFRHELAPLVPDQIKEIKSENFAFYGDEQGVFVLVREGRCWYPTQRPASIHPLKITISGERSLNWNHPTLPYSIKIKPI</sequence>
<accession>A0ABV3Q3A2</accession>
<proteinExistence type="predicted"/>
<dbReference type="Pfam" id="PF00903">
    <property type="entry name" value="Glyoxalase"/>
    <property type="match status" value="1"/>
</dbReference>
<evidence type="ECO:0000313" key="2">
    <source>
        <dbReference type="EMBL" id="MEW9501716.1"/>
    </source>
</evidence>
<organism evidence="2 3">
    <name type="scientific">Jeotgalibacillus marinus</name>
    <dbReference type="NCBI Taxonomy" id="86667"/>
    <lineage>
        <taxon>Bacteria</taxon>
        <taxon>Bacillati</taxon>
        <taxon>Bacillota</taxon>
        <taxon>Bacilli</taxon>
        <taxon>Bacillales</taxon>
        <taxon>Caryophanaceae</taxon>
        <taxon>Jeotgalibacillus</taxon>
    </lineage>
</organism>
<protein>
    <submittedName>
        <fullName evidence="2">VOC family protein</fullName>
    </submittedName>
</protein>